<organism evidence="2">
    <name type="scientific">Anguilla anguilla</name>
    <name type="common">European freshwater eel</name>
    <name type="synonym">Muraena anguilla</name>
    <dbReference type="NCBI Taxonomy" id="7936"/>
    <lineage>
        <taxon>Eukaryota</taxon>
        <taxon>Metazoa</taxon>
        <taxon>Chordata</taxon>
        <taxon>Craniata</taxon>
        <taxon>Vertebrata</taxon>
        <taxon>Euteleostomi</taxon>
        <taxon>Actinopterygii</taxon>
        <taxon>Neopterygii</taxon>
        <taxon>Teleostei</taxon>
        <taxon>Anguilliformes</taxon>
        <taxon>Anguillidae</taxon>
        <taxon>Anguilla</taxon>
    </lineage>
</organism>
<evidence type="ECO:0000256" key="1">
    <source>
        <dbReference type="SAM" id="Phobius"/>
    </source>
</evidence>
<keyword evidence="1" id="KW-1133">Transmembrane helix</keyword>
<keyword evidence="1" id="KW-0812">Transmembrane</keyword>
<evidence type="ECO:0000313" key="2">
    <source>
        <dbReference type="EMBL" id="JAH86068.1"/>
    </source>
</evidence>
<dbReference type="EMBL" id="GBXM01022509">
    <property type="protein sequence ID" value="JAH86068.1"/>
    <property type="molecule type" value="Transcribed_RNA"/>
</dbReference>
<accession>A0A0E9W9A0</accession>
<name>A0A0E9W9A0_ANGAN</name>
<dbReference type="AlphaFoldDB" id="A0A0E9W9A0"/>
<proteinExistence type="predicted"/>
<feature type="transmembrane region" description="Helical" evidence="1">
    <location>
        <begin position="20"/>
        <end position="38"/>
    </location>
</feature>
<sequence>MNQLDNCKNMTRIAESNACHPFTLQFAMLYTLVFALYMQ</sequence>
<reference evidence="2" key="1">
    <citation type="submission" date="2014-11" db="EMBL/GenBank/DDBJ databases">
        <authorList>
            <person name="Amaro Gonzalez C."/>
        </authorList>
    </citation>
    <scope>NUCLEOTIDE SEQUENCE</scope>
</reference>
<reference evidence="2" key="2">
    <citation type="journal article" date="2015" name="Fish Shellfish Immunol.">
        <title>Early steps in the European eel (Anguilla anguilla)-Vibrio vulnificus interaction in the gills: Role of the RtxA13 toxin.</title>
        <authorList>
            <person name="Callol A."/>
            <person name="Pajuelo D."/>
            <person name="Ebbesson L."/>
            <person name="Teles M."/>
            <person name="MacKenzie S."/>
            <person name="Amaro C."/>
        </authorList>
    </citation>
    <scope>NUCLEOTIDE SEQUENCE</scope>
</reference>
<keyword evidence="1" id="KW-0472">Membrane</keyword>
<protein>
    <submittedName>
        <fullName evidence="2">Uncharacterized protein</fullName>
    </submittedName>
</protein>